<dbReference type="EMBL" id="BMIY01000008">
    <property type="protein sequence ID" value="GFZ76742.1"/>
    <property type="molecule type" value="Genomic_DNA"/>
</dbReference>
<dbReference type="SUPFAM" id="SSF52833">
    <property type="entry name" value="Thioredoxin-like"/>
    <property type="match status" value="1"/>
</dbReference>
<dbReference type="InterPro" id="IPR013766">
    <property type="entry name" value="Thioredoxin_domain"/>
</dbReference>
<evidence type="ECO:0000313" key="2">
    <source>
        <dbReference type="EMBL" id="GFZ76742.1"/>
    </source>
</evidence>
<keyword evidence="3" id="KW-1185">Reference proteome</keyword>
<organism evidence="2 3">
    <name type="scientific">Pseudohongiella nitratireducens</name>
    <dbReference type="NCBI Taxonomy" id="1768907"/>
    <lineage>
        <taxon>Bacteria</taxon>
        <taxon>Pseudomonadati</taxon>
        <taxon>Pseudomonadota</taxon>
        <taxon>Gammaproteobacteria</taxon>
        <taxon>Pseudomonadales</taxon>
        <taxon>Pseudohongiellaceae</taxon>
        <taxon>Pseudohongiella</taxon>
    </lineage>
</organism>
<dbReference type="Proteomes" id="UP000627715">
    <property type="component" value="Unassembled WGS sequence"/>
</dbReference>
<feature type="domain" description="Thioredoxin" evidence="1">
    <location>
        <begin position="22"/>
        <end position="165"/>
    </location>
</feature>
<dbReference type="InterPro" id="IPR036249">
    <property type="entry name" value="Thioredoxin-like_sf"/>
</dbReference>
<reference evidence="2" key="1">
    <citation type="journal article" date="2014" name="Int. J. Syst. Evol. Microbiol.">
        <title>Complete genome sequence of Corynebacterium casei LMG S-19264T (=DSM 44701T), isolated from a smear-ripened cheese.</title>
        <authorList>
            <consortium name="US DOE Joint Genome Institute (JGI-PGF)"/>
            <person name="Walter F."/>
            <person name="Albersmeier A."/>
            <person name="Kalinowski J."/>
            <person name="Ruckert C."/>
        </authorList>
    </citation>
    <scope>NUCLEOTIDE SEQUENCE</scope>
    <source>
        <strain evidence="2">CGMCC 1.15425</strain>
    </source>
</reference>
<dbReference type="Gene3D" id="3.40.30.10">
    <property type="entry name" value="Glutaredoxin"/>
    <property type="match status" value="1"/>
</dbReference>
<evidence type="ECO:0000259" key="1">
    <source>
        <dbReference type="PROSITE" id="PS51352"/>
    </source>
</evidence>
<dbReference type="AlphaFoldDB" id="A0A916QJT5"/>
<sequence length="165" mass="18750">MMINRKIKIISPLSIMTALLFLVLGNTALADNFKPFTTESFAAIKEQYAGKPFFVSLWSVDCPPCRVELDMLGELVAADPNLPLVLISTDQIDERDYANDILQDAGLASTPSWIFADNFTERLRFTIDPQWFGELPRSYYYDAEHNMKAHSGIMTREMLDDFIAE</sequence>
<dbReference type="RefSeq" id="WP_082866357.1">
    <property type="nucleotide sequence ID" value="NZ_BMIY01000008.1"/>
</dbReference>
<accession>A0A916QJT5</accession>
<proteinExistence type="predicted"/>
<gene>
    <name evidence="2" type="ORF">GCM10011403_19640</name>
</gene>
<dbReference type="OrthoDB" id="5956088at2"/>
<name>A0A916QJT5_9GAMM</name>
<dbReference type="PROSITE" id="PS51352">
    <property type="entry name" value="THIOREDOXIN_2"/>
    <property type="match status" value="1"/>
</dbReference>
<reference evidence="2" key="2">
    <citation type="submission" date="2020-09" db="EMBL/GenBank/DDBJ databases">
        <authorList>
            <person name="Sun Q."/>
            <person name="Zhou Y."/>
        </authorList>
    </citation>
    <scope>NUCLEOTIDE SEQUENCE</scope>
    <source>
        <strain evidence="2">CGMCC 1.15425</strain>
    </source>
</reference>
<evidence type="ECO:0000313" key="3">
    <source>
        <dbReference type="Proteomes" id="UP000627715"/>
    </source>
</evidence>
<comment type="caution">
    <text evidence="2">The sequence shown here is derived from an EMBL/GenBank/DDBJ whole genome shotgun (WGS) entry which is preliminary data.</text>
</comment>
<protein>
    <recommendedName>
        <fullName evidence="1">Thioredoxin domain-containing protein</fullName>
    </recommendedName>
</protein>